<feature type="coiled-coil region" evidence="1">
    <location>
        <begin position="96"/>
        <end position="126"/>
    </location>
</feature>
<keyword evidence="4" id="KW-1185">Reference proteome</keyword>
<dbReference type="InterPro" id="IPR051876">
    <property type="entry name" value="ODA-DC/CCD"/>
</dbReference>
<feature type="compositionally biased region" description="Basic residues" evidence="2">
    <location>
        <begin position="1"/>
        <end position="11"/>
    </location>
</feature>
<dbReference type="Proteomes" id="UP000335636">
    <property type="component" value="Unassembled WGS sequence"/>
</dbReference>
<comment type="caution">
    <text evidence="3">The sequence shown here is derived from an EMBL/GenBank/DDBJ whole genome shotgun (WGS) entry which is preliminary data.</text>
</comment>
<keyword evidence="1" id="KW-0175">Coiled coil</keyword>
<dbReference type="GO" id="GO:0036158">
    <property type="term" value="P:outer dynein arm assembly"/>
    <property type="evidence" value="ECO:0007669"/>
    <property type="project" value="TreeGrafter"/>
</dbReference>
<accession>A0A5E4ARL9</accession>
<dbReference type="PANTHER" id="PTHR21694:SF18">
    <property type="entry name" value="COILED-COIL DOMAIN-CONTAINING PROTEIN 63"/>
    <property type="match status" value="1"/>
</dbReference>
<name>A0A5E4ARL9_MARMO</name>
<gene>
    <name evidence="3" type="ORF">MONAX_5E042023</name>
</gene>
<reference evidence="3" key="1">
    <citation type="submission" date="2019-04" db="EMBL/GenBank/DDBJ databases">
        <authorList>
            <person name="Alioto T."/>
            <person name="Alioto T."/>
        </authorList>
    </citation>
    <scope>NUCLEOTIDE SEQUENCE [LARGE SCALE GENOMIC DNA]</scope>
</reference>
<dbReference type="GO" id="GO:0005930">
    <property type="term" value="C:axoneme"/>
    <property type="evidence" value="ECO:0007669"/>
    <property type="project" value="TreeGrafter"/>
</dbReference>
<dbReference type="AlphaFoldDB" id="A0A5E4ARL9"/>
<evidence type="ECO:0000313" key="4">
    <source>
        <dbReference type="Proteomes" id="UP000335636"/>
    </source>
</evidence>
<evidence type="ECO:0000256" key="2">
    <source>
        <dbReference type="SAM" id="MobiDB-lite"/>
    </source>
</evidence>
<feature type="region of interest" description="Disordered" evidence="2">
    <location>
        <begin position="126"/>
        <end position="147"/>
    </location>
</feature>
<sequence>MPVLKKHRRKTSVTPPELSEKTKEQLAEAELRQLRLQFRKMVESRKSFNFRSQLKLSSQHKEIQALQAEQNEITLVLSLLKSSKNLDLNQKNYLELRFLLQAREDYEAMIKSMKELLVELDEKDRNPVVGPRHPSPTSSLAVGRGPRYGSLSLPEKDVYMVPTGPHPSWVNLVTVHNAVPSLKTSRSVTGTSE</sequence>
<evidence type="ECO:0000313" key="3">
    <source>
        <dbReference type="EMBL" id="VTJ59825.1"/>
    </source>
</evidence>
<dbReference type="PANTHER" id="PTHR21694">
    <property type="entry name" value="COILED-COIL DOMAIN-CONTAINING PROTEIN 63"/>
    <property type="match status" value="1"/>
</dbReference>
<organism evidence="3 4">
    <name type="scientific">Marmota monax</name>
    <name type="common">Woodchuck</name>
    <dbReference type="NCBI Taxonomy" id="9995"/>
    <lineage>
        <taxon>Eukaryota</taxon>
        <taxon>Metazoa</taxon>
        <taxon>Chordata</taxon>
        <taxon>Craniata</taxon>
        <taxon>Vertebrata</taxon>
        <taxon>Euteleostomi</taxon>
        <taxon>Mammalia</taxon>
        <taxon>Eutheria</taxon>
        <taxon>Euarchontoglires</taxon>
        <taxon>Glires</taxon>
        <taxon>Rodentia</taxon>
        <taxon>Sciuromorpha</taxon>
        <taxon>Sciuridae</taxon>
        <taxon>Xerinae</taxon>
        <taxon>Marmotini</taxon>
        <taxon>Marmota</taxon>
    </lineage>
</organism>
<proteinExistence type="predicted"/>
<dbReference type="EMBL" id="CABDUW010000131">
    <property type="protein sequence ID" value="VTJ59825.1"/>
    <property type="molecule type" value="Genomic_DNA"/>
</dbReference>
<feature type="region of interest" description="Disordered" evidence="2">
    <location>
        <begin position="1"/>
        <end position="25"/>
    </location>
</feature>
<evidence type="ECO:0000256" key="1">
    <source>
        <dbReference type="SAM" id="Coils"/>
    </source>
</evidence>
<protein>
    <submittedName>
        <fullName evidence="3">Uncharacterized protein</fullName>
    </submittedName>
</protein>
<dbReference type="GO" id="GO:0003341">
    <property type="term" value="P:cilium movement"/>
    <property type="evidence" value="ECO:0007669"/>
    <property type="project" value="TreeGrafter"/>
</dbReference>